<accession>A0A9Q3GNW1</accession>
<comment type="caution">
    <text evidence="1">The sequence shown here is derived from an EMBL/GenBank/DDBJ whole genome shotgun (WGS) entry which is preliminary data.</text>
</comment>
<keyword evidence="2" id="KW-1185">Reference proteome</keyword>
<dbReference type="AlphaFoldDB" id="A0A9Q3GNW1"/>
<sequence>MTFSEIDMKRNFKFSEWEPGSGTLDTDYIGPQETEAPILGISSSELYNKFFNSVDKCYAKHKQYRILISLLKQMCMSPELESQSEELCMGDYKDNKFPLIDGLL</sequence>
<dbReference type="EMBL" id="AVOT02003773">
    <property type="protein sequence ID" value="MBW0474548.1"/>
    <property type="molecule type" value="Genomic_DNA"/>
</dbReference>
<protein>
    <submittedName>
        <fullName evidence="1">Uncharacterized protein</fullName>
    </submittedName>
</protein>
<evidence type="ECO:0000313" key="2">
    <source>
        <dbReference type="Proteomes" id="UP000765509"/>
    </source>
</evidence>
<dbReference type="Proteomes" id="UP000765509">
    <property type="component" value="Unassembled WGS sequence"/>
</dbReference>
<gene>
    <name evidence="1" type="ORF">O181_014263</name>
</gene>
<reference evidence="1" key="1">
    <citation type="submission" date="2021-03" db="EMBL/GenBank/DDBJ databases">
        <title>Draft genome sequence of rust myrtle Austropuccinia psidii MF-1, a brazilian biotype.</title>
        <authorList>
            <person name="Quecine M.C."/>
            <person name="Pachon D.M.R."/>
            <person name="Bonatelli M.L."/>
            <person name="Correr F.H."/>
            <person name="Franceschini L.M."/>
            <person name="Leite T.F."/>
            <person name="Margarido G.R.A."/>
            <person name="Almeida C.A."/>
            <person name="Ferrarezi J.A."/>
            <person name="Labate C.A."/>
        </authorList>
    </citation>
    <scope>NUCLEOTIDE SEQUENCE</scope>
    <source>
        <strain evidence="1">MF-1</strain>
    </source>
</reference>
<proteinExistence type="predicted"/>
<name>A0A9Q3GNW1_9BASI</name>
<evidence type="ECO:0000313" key="1">
    <source>
        <dbReference type="EMBL" id="MBW0474548.1"/>
    </source>
</evidence>
<organism evidence="1 2">
    <name type="scientific">Austropuccinia psidii MF-1</name>
    <dbReference type="NCBI Taxonomy" id="1389203"/>
    <lineage>
        <taxon>Eukaryota</taxon>
        <taxon>Fungi</taxon>
        <taxon>Dikarya</taxon>
        <taxon>Basidiomycota</taxon>
        <taxon>Pucciniomycotina</taxon>
        <taxon>Pucciniomycetes</taxon>
        <taxon>Pucciniales</taxon>
        <taxon>Sphaerophragmiaceae</taxon>
        <taxon>Austropuccinia</taxon>
    </lineage>
</organism>